<keyword evidence="1" id="KW-1133">Transmembrane helix</keyword>
<gene>
    <name evidence="2" type="ORF">FC86_GL000444</name>
</gene>
<dbReference type="InterPro" id="IPR010380">
    <property type="entry name" value="DUF975"/>
</dbReference>
<feature type="transmembrane region" description="Helical" evidence="1">
    <location>
        <begin position="20"/>
        <end position="38"/>
    </location>
</feature>
<comment type="caution">
    <text evidence="2">The sequence shown here is derived from an EMBL/GenBank/DDBJ whole genome shotgun (WGS) entry which is preliminary data.</text>
</comment>
<evidence type="ECO:0000256" key="1">
    <source>
        <dbReference type="SAM" id="Phobius"/>
    </source>
</evidence>
<feature type="transmembrane region" description="Helical" evidence="1">
    <location>
        <begin position="239"/>
        <end position="262"/>
    </location>
</feature>
<evidence type="ECO:0000313" key="2">
    <source>
        <dbReference type="EMBL" id="KRN04346.1"/>
    </source>
</evidence>
<keyword evidence="3" id="KW-1185">Reference proteome</keyword>
<dbReference type="Pfam" id="PF06161">
    <property type="entry name" value="DUF975"/>
    <property type="match status" value="1"/>
</dbReference>
<name>A0A0R2DV23_9LACO</name>
<dbReference type="AlphaFoldDB" id="A0A0R2DV23"/>
<dbReference type="PATRIC" id="fig|1423744.4.peg.455"/>
<dbReference type="EMBL" id="AYZL01000016">
    <property type="protein sequence ID" value="KRN04346.1"/>
    <property type="molecule type" value="Genomic_DNA"/>
</dbReference>
<sequence length="276" mass="31610">MNRIDMKHKAKALIKENRGYYFALTLVSSLLIIFQSVGTVRQVVQLIQMISREMLNNTLTIETAMRFVESDDGDVMGNLLFTTIFTLLIMSVRMVLLNHYRNNHWEKHSGIKDTFYIFSQNRWVPAIFIMILNALYLTILQTIVMLGYILIAGFIFLPLLIAANHNMIVVLIIAILLLVFSLLIFIIAIICRNFTSQLTYLLLDSYNKGDSFVSAFTKSFRLMTIKENISQYLMLQASFIGWSLLNAVTLGISGLVFSNAYIEMSYAGFYETIKTK</sequence>
<feature type="transmembrane region" description="Helical" evidence="1">
    <location>
        <begin position="75"/>
        <end position="96"/>
    </location>
</feature>
<evidence type="ECO:0000313" key="3">
    <source>
        <dbReference type="Proteomes" id="UP000051378"/>
    </source>
</evidence>
<dbReference type="PANTHER" id="PTHR40076:SF1">
    <property type="entry name" value="MEMBRANE PROTEIN"/>
    <property type="match status" value="1"/>
</dbReference>
<dbReference type="OrthoDB" id="2157736at2"/>
<feature type="transmembrane region" description="Helical" evidence="1">
    <location>
        <begin position="143"/>
        <end position="161"/>
    </location>
</feature>
<dbReference type="Proteomes" id="UP000051378">
    <property type="component" value="Unassembled WGS sequence"/>
</dbReference>
<organism evidence="2 3">
    <name type="scientific">Holzapfeliella floricola DSM 23037 = JCM 16512</name>
    <dbReference type="NCBI Taxonomy" id="1423744"/>
    <lineage>
        <taxon>Bacteria</taxon>
        <taxon>Bacillati</taxon>
        <taxon>Bacillota</taxon>
        <taxon>Bacilli</taxon>
        <taxon>Lactobacillales</taxon>
        <taxon>Lactobacillaceae</taxon>
        <taxon>Holzapfeliella</taxon>
    </lineage>
</organism>
<dbReference type="PANTHER" id="PTHR40076">
    <property type="entry name" value="MEMBRANE PROTEIN-RELATED"/>
    <property type="match status" value="1"/>
</dbReference>
<protein>
    <recommendedName>
        <fullName evidence="4">DUF975 family protein</fullName>
    </recommendedName>
</protein>
<feature type="transmembrane region" description="Helical" evidence="1">
    <location>
        <begin position="168"/>
        <end position="190"/>
    </location>
</feature>
<reference evidence="2 3" key="1">
    <citation type="journal article" date="2015" name="Genome Announc.">
        <title>Expanding the biotechnology potential of lactobacilli through comparative genomics of 213 strains and associated genera.</title>
        <authorList>
            <person name="Sun Z."/>
            <person name="Harris H.M."/>
            <person name="McCann A."/>
            <person name="Guo C."/>
            <person name="Argimon S."/>
            <person name="Zhang W."/>
            <person name="Yang X."/>
            <person name="Jeffery I.B."/>
            <person name="Cooney J.C."/>
            <person name="Kagawa T.F."/>
            <person name="Liu W."/>
            <person name="Song Y."/>
            <person name="Salvetti E."/>
            <person name="Wrobel A."/>
            <person name="Rasinkangas P."/>
            <person name="Parkhill J."/>
            <person name="Rea M.C."/>
            <person name="O'Sullivan O."/>
            <person name="Ritari J."/>
            <person name="Douillard F.P."/>
            <person name="Paul Ross R."/>
            <person name="Yang R."/>
            <person name="Briner A.E."/>
            <person name="Felis G.E."/>
            <person name="de Vos W.M."/>
            <person name="Barrangou R."/>
            <person name="Klaenhammer T.R."/>
            <person name="Caufield P.W."/>
            <person name="Cui Y."/>
            <person name="Zhang H."/>
            <person name="O'Toole P.W."/>
        </authorList>
    </citation>
    <scope>NUCLEOTIDE SEQUENCE [LARGE SCALE GENOMIC DNA]</scope>
    <source>
        <strain evidence="2 3">DSM 23037</strain>
    </source>
</reference>
<keyword evidence="1" id="KW-0472">Membrane</keyword>
<dbReference type="STRING" id="1423744.FC86_GL000444"/>
<accession>A0A0R2DV23</accession>
<keyword evidence="1" id="KW-0812">Transmembrane</keyword>
<dbReference type="RefSeq" id="WP_056974653.1">
    <property type="nucleotide sequence ID" value="NZ_AYZL01000016.1"/>
</dbReference>
<evidence type="ECO:0008006" key="4">
    <source>
        <dbReference type="Google" id="ProtNLM"/>
    </source>
</evidence>
<proteinExistence type="predicted"/>
<feature type="transmembrane region" description="Helical" evidence="1">
    <location>
        <begin position="117"/>
        <end position="137"/>
    </location>
</feature>